<evidence type="ECO:0000313" key="2">
    <source>
        <dbReference type="Proteomes" id="UP000010523"/>
    </source>
</evidence>
<keyword evidence="2" id="KW-1185">Reference proteome</keyword>
<dbReference type="AlphaFoldDB" id="I3E6Z1"/>
<protein>
    <submittedName>
        <fullName evidence="1">Luciferase family oxidoreductase, group 1</fullName>
    </submittedName>
</protein>
<accession>I3E6Z1</accession>
<evidence type="ECO:0000313" key="1">
    <source>
        <dbReference type="EMBL" id="EIJ82262.1"/>
    </source>
</evidence>
<dbReference type="PATRIC" id="fig|997296.3.peg.1086"/>
<dbReference type="eggNOG" id="COG2141">
    <property type="taxonomic scope" value="Bacteria"/>
</dbReference>
<gene>
    <name evidence="1" type="ORF">PB1_05010</name>
</gene>
<dbReference type="Proteomes" id="UP000010523">
    <property type="component" value="Unassembled WGS sequence"/>
</dbReference>
<sequence>MAGTPLYVKKVLTNFHKAYQVDEFILHTPLQKVEERIRSFQLLSPIHLIEDLIIEERDDKYVS</sequence>
<dbReference type="STRING" id="997296.PB1_05010"/>
<dbReference type="EMBL" id="AFEU01000001">
    <property type="protein sequence ID" value="EIJ82262.1"/>
    <property type="molecule type" value="Genomic_DNA"/>
</dbReference>
<reference evidence="1 2" key="1">
    <citation type="journal article" date="2012" name="Appl. Environ. Microbiol.">
        <title>Genome Sequence of Thermotolerant Bacillus methanolicus: Features and Regulation Related to Methylotrophy and Production of L-Lysine and L-Glutamate from Methanol.</title>
        <authorList>
            <person name="Heggeset T.M."/>
            <person name="Krog A."/>
            <person name="Balzer S."/>
            <person name="Wentzel A."/>
            <person name="Ellingsen T.E."/>
            <person name="Brautaset T."/>
        </authorList>
    </citation>
    <scope>NUCLEOTIDE SEQUENCE [LARGE SCALE GENOMIC DNA]</scope>
    <source>
        <strain evidence="1 2">PB1</strain>
    </source>
</reference>
<comment type="caution">
    <text evidence="1">The sequence shown here is derived from an EMBL/GenBank/DDBJ whole genome shotgun (WGS) entry which is preliminary data.</text>
</comment>
<proteinExistence type="predicted"/>
<organism evidence="1 2">
    <name type="scientific">Bacillus methanolicus PB1</name>
    <dbReference type="NCBI Taxonomy" id="997296"/>
    <lineage>
        <taxon>Bacteria</taxon>
        <taxon>Bacillati</taxon>
        <taxon>Bacillota</taxon>
        <taxon>Bacilli</taxon>
        <taxon>Bacillales</taxon>
        <taxon>Bacillaceae</taxon>
        <taxon>Bacillus</taxon>
    </lineage>
</organism>
<name>I3E6Z1_BACMT</name>